<dbReference type="GO" id="GO:0004190">
    <property type="term" value="F:aspartic-type endopeptidase activity"/>
    <property type="evidence" value="ECO:0007669"/>
    <property type="project" value="UniProtKB-EC"/>
</dbReference>
<evidence type="ECO:0000256" key="6">
    <source>
        <dbReference type="ARBA" id="ARBA00022989"/>
    </source>
</evidence>
<comment type="catalytic activity">
    <reaction evidence="9">
        <text>Typically cleaves a -Gly-|-Phe- bond to release an N-terminal, basic peptide of 5-8 residues from type IV prepilin, and then N-methylates the new N-terminal amino group, the methyl donor being S-adenosyl-L-methionine.</text>
        <dbReference type="EC" id="3.4.23.43"/>
    </reaction>
</comment>
<evidence type="ECO:0000259" key="11">
    <source>
        <dbReference type="Pfam" id="PF01478"/>
    </source>
</evidence>
<comment type="subcellular location">
    <subcellularLocation>
        <location evidence="1">Cell inner membrane</location>
        <topology evidence="1">Multi-pass membrane protein</topology>
    </subcellularLocation>
    <subcellularLocation>
        <location evidence="9">Cell membrane</location>
        <topology evidence="9">Multi-pass membrane protein</topology>
    </subcellularLocation>
</comment>
<dbReference type="Proteomes" id="UP000509421">
    <property type="component" value="Chromosome"/>
</dbReference>
<organism evidence="13 14">
    <name type="scientific">Enterobacter cloacae</name>
    <dbReference type="NCBI Taxonomy" id="550"/>
    <lineage>
        <taxon>Bacteria</taxon>
        <taxon>Pseudomonadati</taxon>
        <taxon>Pseudomonadota</taxon>
        <taxon>Gammaproteobacteria</taxon>
        <taxon>Enterobacterales</taxon>
        <taxon>Enterobacteriaceae</taxon>
        <taxon>Enterobacter</taxon>
        <taxon>Enterobacter cloacae complex</taxon>
    </lineage>
</organism>
<feature type="transmembrane region" description="Helical" evidence="10">
    <location>
        <begin position="101"/>
        <end position="124"/>
    </location>
</feature>
<dbReference type="Pfam" id="PF01478">
    <property type="entry name" value="Peptidase_A24"/>
    <property type="match status" value="1"/>
</dbReference>
<keyword evidence="7 10" id="KW-0472">Membrane</keyword>
<dbReference type="PRINTS" id="PR00864">
    <property type="entry name" value="PREPILNPTASE"/>
</dbReference>
<keyword evidence="9" id="KW-0808">Transferase</keyword>
<evidence type="ECO:0000256" key="7">
    <source>
        <dbReference type="ARBA" id="ARBA00023136"/>
    </source>
</evidence>
<evidence type="ECO:0000256" key="5">
    <source>
        <dbReference type="ARBA" id="ARBA00022692"/>
    </source>
</evidence>
<feature type="transmembrane region" description="Helical" evidence="10">
    <location>
        <begin position="12"/>
        <end position="34"/>
    </location>
</feature>
<keyword evidence="9" id="KW-0489">Methyltransferase</keyword>
<dbReference type="InterPro" id="IPR014032">
    <property type="entry name" value="Peptidase_A24A_bac"/>
</dbReference>
<keyword evidence="6 10" id="KW-1133">Transmembrane helix</keyword>
<dbReference type="EC" id="2.1.1.-" evidence="9"/>
<comment type="function">
    <text evidence="9">Plays an essential role in type IV pili and type II pseudopili formation by proteolytically removing the leader sequence from substrate proteins and subsequently monomethylating the alpha-amino group of the newly exposed N-terminal phenylalanine.</text>
</comment>
<comment type="similarity">
    <text evidence="2 8">Belongs to the peptidase A24 family.</text>
</comment>
<evidence type="ECO:0000259" key="12">
    <source>
        <dbReference type="Pfam" id="PF06750"/>
    </source>
</evidence>
<keyword evidence="5 9" id="KW-0812">Transmembrane</keyword>
<evidence type="ECO:0000256" key="2">
    <source>
        <dbReference type="ARBA" id="ARBA00005801"/>
    </source>
</evidence>
<dbReference type="InterPro" id="IPR010627">
    <property type="entry name" value="Prepilin_pept_A24_N"/>
</dbReference>
<dbReference type="GO" id="GO:0032259">
    <property type="term" value="P:methylation"/>
    <property type="evidence" value="ECO:0007669"/>
    <property type="project" value="UniProtKB-KW"/>
</dbReference>
<keyword evidence="9" id="KW-0511">Multifunctional enzyme</keyword>
<protein>
    <recommendedName>
        <fullName evidence="9">Prepilin leader peptidase/N-methyltransferase</fullName>
        <ecNumber evidence="9">2.1.1.-</ecNumber>
        <ecNumber evidence="9">3.4.23.43</ecNumber>
    </recommendedName>
</protein>
<gene>
    <name evidence="13" type="ORF">HWQ14_19965</name>
</gene>
<dbReference type="GO" id="GO:0005886">
    <property type="term" value="C:plasma membrane"/>
    <property type="evidence" value="ECO:0007669"/>
    <property type="project" value="UniProtKB-SubCell"/>
</dbReference>
<keyword evidence="9" id="KW-0378">Hydrolase</keyword>
<keyword evidence="3" id="KW-1003">Cell membrane</keyword>
<evidence type="ECO:0000313" key="13">
    <source>
        <dbReference type="EMBL" id="QKZ99782.1"/>
    </source>
</evidence>
<name>A0A7H8UIP5_ENTCL</name>
<feature type="transmembrane region" description="Helical" evidence="10">
    <location>
        <begin position="144"/>
        <end position="162"/>
    </location>
</feature>
<feature type="domain" description="Prepilin type IV endopeptidase peptidase" evidence="11">
    <location>
        <begin position="122"/>
        <end position="228"/>
    </location>
</feature>
<reference evidence="13 14" key="1">
    <citation type="submission" date="2020-06" db="EMBL/GenBank/DDBJ databases">
        <title>Long-read sequencing of DSM26481-BlokeschLab.</title>
        <authorList>
            <person name="Blokesch M."/>
        </authorList>
    </citation>
    <scope>NUCLEOTIDE SEQUENCE [LARGE SCALE GENOMIC DNA]</scope>
    <source>
        <strain evidence="13 14">DSM 26481</strain>
    </source>
</reference>
<feature type="transmembrane region" description="Helical" evidence="10">
    <location>
        <begin position="167"/>
        <end position="185"/>
    </location>
</feature>
<dbReference type="Gene3D" id="1.20.120.1220">
    <property type="match status" value="1"/>
</dbReference>
<evidence type="ECO:0000256" key="1">
    <source>
        <dbReference type="ARBA" id="ARBA00004429"/>
    </source>
</evidence>
<evidence type="ECO:0000256" key="8">
    <source>
        <dbReference type="RuleBase" id="RU003793"/>
    </source>
</evidence>
<dbReference type="InterPro" id="IPR050882">
    <property type="entry name" value="Prepilin_peptidase/N-MTase"/>
</dbReference>
<sequence>MNPLMLLQTGNLPALCLMSGALGSIIGSFLGVVAERIPPLVKEEEGAGNLLFPASHCPACSHRLSWWENIPVLSWCALRGRCRCCKAAIPVRLLFLELSSALFFALTAAFAPSLAGLLALWVLWCGLLPLATIDAKHLLLPDCLTQPLLWAGLLYHAFCHTLPLTDAVSGAVAGYLSLWLLYWGFRLTTGREGLGYGDFKLLAALGAWCGWQALPSLLLAAALSGIALYCLFYKSVNKQNILPFGPMLSLAGLVIFILQTLQFTF</sequence>
<dbReference type="AlphaFoldDB" id="A0A7H8UIP5"/>
<keyword evidence="4" id="KW-0997">Cell inner membrane</keyword>
<evidence type="ECO:0000256" key="10">
    <source>
        <dbReference type="SAM" id="Phobius"/>
    </source>
</evidence>
<evidence type="ECO:0000313" key="14">
    <source>
        <dbReference type="Proteomes" id="UP000509421"/>
    </source>
</evidence>
<evidence type="ECO:0000256" key="4">
    <source>
        <dbReference type="ARBA" id="ARBA00022519"/>
    </source>
</evidence>
<evidence type="ECO:0000256" key="3">
    <source>
        <dbReference type="ARBA" id="ARBA00022475"/>
    </source>
</evidence>
<dbReference type="RefSeq" id="WP_176610762.1">
    <property type="nucleotide sequence ID" value="NZ_CP056117.1"/>
</dbReference>
<dbReference type="InterPro" id="IPR000045">
    <property type="entry name" value="Prepilin_IV_endopep_pep"/>
</dbReference>
<dbReference type="PANTHER" id="PTHR30487">
    <property type="entry name" value="TYPE 4 PREPILIN-LIKE PROTEINS LEADER PEPTIDE-PROCESSING ENZYME"/>
    <property type="match status" value="1"/>
</dbReference>
<keyword evidence="9" id="KW-0645">Protease</keyword>
<dbReference type="GO" id="GO:0006465">
    <property type="term" value="P:signal peptide processing"/>
    <property type="evidence" value="ECO:0007669"/>
    <property type="project" value="TreeGrafter"/>
</dbReference>
<feature type="transmembrane region" description="Helical" evidence="10">
    <location>
        <begin position="244"/>
        <end position="263"/>
    </location>
</feature>
<dbReference type="EMBL" id="CP056117">
    <property type="protein sequence ID" value="QKZ99782.1"/>
    <property type="molecule type" value="Genomic_DNA"/>
</dbReference>
<dbReference type="GO" id="GO:0008168">
    <property type="term" value="F:methyltransferase activity"/>
    <property type="evidence" value="ECO:0007669"/>
    <property type="project" value="UniProtKB-KW"/>
</dbReference>
<proteinExistence type="inferred from homology"/>
<dbReference type="EC" id="3.4.23.43" evidence="9"/>
<dbReference type="Pfam" id="PF06750">
    <property type="entry name" value="A24_N_bact"/>
    <property type="match status" value="1"/>
</dbReference>
<accession>A0A7H8UIP5</accession>
<feature type="transmembrane region" description="Helical" evidence="10">
    <location>
        <begin position="205"/>
        <end position="232"/>
    </location>
</feature>
<evidence type="ECO:0000256" key="9">
    <source>
        <dbReference type="RuleBase" id="RU003794"/>
    </source>
</evidence>
<feature type="domain" description="Prepilin peptidase A24 N-terminal" evidence="12">
    <location>
        <begin position="22"/>
        <end position="108"/>
    </location>
</feature>
<dbReference type="PANTHER" id="PTHR30487:SF0">
    <property type="entry name" value="PREPILIN LEADER PEPTIDASE_N-METHYLTRANSFERASE-RELATED"/>
    <property type="match status" value="1"/>
</dbReference>